<organism evidence="2">
    <name type="scientific">Kwoniella pini CBS 10737</name>
    <dbReference type="NCBI Taxonomy" id="1296096"/>
    <lineage>
        <taxon>Eukaryota</taxon>
        <taxon>Fungi</taxon>
        <taxon>Dikarya</taxon>
        <taxon>Basidiomycota</taxon>
        <taxon>Agaricomycotina</taxon>
        <taxon>Tremellomycetes</taxon>
        <taxon>Tremellales</taxon>
        <taxon>Cryptococcaceae</taxon>
        <taxon>Kwoniella</taxon>
    </lineage>
</organism>
<accession>A0A1B9HWP3</accession>
<feature type="compositionally biased region" description="Polar residues" evidence="1">
    <location>
        <begin position="154"/>
        <end position="187"/>
    </location>
</feature>
<feature type="region of interest" description="Disordered" evidence="1">
    <location>
        <begin position="153"/>
        <end position="287"/>
    </location>
</feature>
<dbReference type="EMBL" id="KV700116">
    <property type="protein sequence ID" value="OCF47697.1"/>
    <property type="molecule type" value="Genomic_DNA"/>
</dbReference>
<protein>
    <submittedName>
        <fullName evidence="2">Uncharacterized protein</fullName>
    </submittedName>
</protein>
<feature type="compositionally biased region" description="Low complexity" evidence="1">
    <location>
        <begin position="203"/>
        <end position="228"/>
    </location>
</feature>
<keyword evidence="4" id="KW-1185">Reference proteome</keyword>
<evidence type="ECO:0000313" key="2">
    <source>
        <dbReference type="EMBL" id="OCF47697.1"/>
    </source>
</evidence>
<dbReference type="AlphaFoldDB" id="A0A1B9HWP3"/>
<dbReference type="KEGG" id="kpin:30174972"/>
<evidence type="ECO:0000313" key="3">
    <source>
        <dbReference type="EMBL" id="WWC67518.1"/>
    </source>
</evidence>
<feature type="compositionally biased region" description="Polar residues" evidence="1">
    <location>
        <begin position="229"/>
        <end position="249"/>
    </location>
</feature>
<evidence type="ECO:0000256" key="1">
    <source>
        <dbReference type="SAM" id="MobiDB-lite"/>
    </source>
</evidence>
<proteinExistence type="predicted"/>
<dbReference type="RefSeq" id="XP_019008916.1">
    <property type="nucleotide sequence ID" value="XM_019158303.1"/>
</dbReference>
<reference evidence="2" key="1">
    <citation type="submission" date="2013-07" db="EMBL/GenBank/DDBJ databases">
        <title>The Genome Sequence of Cryptococcus pinus CBS10737.</title>
        <authorList>
            <consortium name="The Broad Institute Genome Sequencing Platform"/>
            <person name="Cuomo C."/>
            <person name="Litvintseva A."/>
            <person name="Chen Y."/>
            <person name="Heitman J."/>
            <person name="Sun S."/>
            <person name="Springer D."/>
            <person name="Dromer F."/>
            <person name="Young S.K."/>
            <person name="Zeng Q."/>
            <person name="Gargeya S."/>
            <person name="Fitzgerald M."/>
            <person name="Abouelleil A."/>
            <person name="Alvarado L."/>
            <person name="Berlin A.M."/>
            <person name="Chapman S.B."/>
            <person name="Dewar J."/>
            <person name="Goldberg J."/>
            <person name="Griggs A."/>
            <person name="Gujja S."/>
            <person name="Hansen M."/>
            <person name="Howarth C."/>
            <person name="Imamovic A."/>
            <person name="Larimer J."/>
            <person name="McCowan C."/>
            <person name="Murphy C."/>
            <person name="Pearson M."/>
            <person name="Priest M."/>
            <person name="Roberts A."/>
            <person name="Saif S."/>
            <person name="Shea T."/>
            <person name="Sykes S."/>
            <person name="Wortman J."/>
            <person name="Nusbaum C."/>
            <person name="Birren B."/>
        </authorList>
    </citation>
    <scope>NUCLEOTIDE SEQUENCE [LARGE SCALE GENOMIC DNA]</scope>
    <source>
        <strain evidence="2">CBS 10737</strain>
    </source>
</reference>
<evidence type="ECO:0000313" key="4">
    <source>
        <dbReference type="Proteomes" id="UP000094020"/>
    </source>
</evidence>
<reference evidence="2" key="3">
    <citation type="submission" date="2016-07" db="EMBL/GenBank/DDBJ databases">
        <title>Evolution of pathogenesis and genome organization in the Tremellales.</title>
        <authorList>
            <person name="Cuomo C."/>
            <person name="Litvintseva A."/>
            <person name="Heitman J."/>
            <person name="Chen Y."/>
            <person name="Sun S."/>
            <person name="Springer D."/>
            <person name="Dromer F."/>
            <person name="Young S."/>
            <person name="Zeng Q."/>
            <person name="Chapman S."/>
            <person name="Gujja S."/>
            <person name="Saif S."/>
            <person name="Birren B."/>
        </authorList>
    </citation>
    <scope>NUCLEOTIDE SEQUENCE</scope>
    <source>
        <strain evidence="2">CBS 10737</strain>
    </source>
</reference>
<dbReference type="Proteomes" id="UP000094020">
    <property type="component" value="Chromosome 2"/>
</dbReference>
<dbReference type="EMBL" id="CP144520">
    <property type="protein sequence ID" value="WWC67518.1"/>
    <property type="molecule type" value="Genomic_DNA"/>
</dbReference>
<sequence length="287" mass="31889">MPSGSTEQSRPIWHENTDLRRDLRPHNPYRYDGTNWDSKDSQKHLNFNHNACLLSYMVKWRCSPYIHAHGWKPDSQRPTVLEFLTEVGFTNVLDKPTGWAGPWPPGPTRINDYNKSVTATLANCSSTTIGSTPYDPLLAQSVASQAPLWLVTPSAPSQQPQENYNSPPNPSINQSMPPLNQAGSYGQDSYMPHQYQYSQQADYPPSGQYPHYPHYPQYSQYSQYHDPSGYSQNPSMGVPSTFSANTHDPNQGMAGLPAAPDPATSSGHWGGDYSAQTDTGYGTDFGK</sequence>
<gene>
    <name evidence="2" type="ORF">I206_06603</name>
    <name evidence="3" type="ORF">I206_101426</name>
</gene>
<dbReference type="GeneID" id="30174972"/>
<name>A0A1B9HWP3_9TREE</name>
<reference evidence="3" key="4">
    <citation type="submission" date="2024-02" db="EMBL/GenBank/DDBJ databases">
        <title>Comparative genomics of Cryptococcus and Kwoniella reveals pathogenesis evolution and contrasting modes of karyotype evolution via chromosome fusion or intercentromeric recombination.</title>
        <authorList>
            <person name="Coelho M.A."/>
            <person name="David-Palma M."/>
            <person name="Shea T."/>
            <person name="Bowers K."/>
            <person name="McGinley-Smith S."/>
            <person name="Mohammad A.W."/>
            <person name="Gnirke A."/>
            <person name="Yurkov A.M."/>
            <person name="Nowrousian M."/>
            <person name="Sun S."/>
            <person name="Cuomo C.A."/>
            <person name="Heitman J."/>
        </authorList>
    </citation>
    <scope>NUCLEOTIDE SEQUENCE</scope>
    <source>
        <strain evidence="3">CBS 10737</strain>
    </source>
</reference>
<reference evidence="3" key="2">
    <citation type="submission" date="2013-07" db="EMBL/GenBank/DDBJ databases">
        <authorList>
            <consortium name="The Broad Institute Genome Sequencing Platform"/>
            <person name="Cuomo C."/>
            <person name="Litvintseva A."/>
            <person name="Chen Y."/>
            <person name="Heitman J."/>
            <person name="Sun S."/>
            <person name="Springer D."/>
            <person name="Dromer F."/>
            <person name="Young S.K."/>
            <person name="Zeng Q."/>
            <person name="Gargeya S."/>
            <person name="Fitzgerald M."/>
            <person name="Abouelleil A."/>
            <person name="Alvarado L."/>
            <person name="Berlin A.M."/>
            <person name="Chapman S.B."/>
            <person name="Dewar J."/>
            <person name="Goldberg J."/>
            <person name="Griggs A."/>
            <person name="Gujja S."/>
            <person name="Hansen M."/>
            <person name="Howarth C."/>
            <person name="Imamovic A."/>
            <person name="Larimer J."/>
            <person name="McCowan C."/>
            <person name="Murphy C."/>
            <person name="Pearson M."/>
            <person name="Priest M."/>
            <person name="Roberts A."/>
            <person name="Saif S."/>
            <person name="Shea T."/>
            <person name="Sykes S."/>
            <person name="Wortman J."/>
            <person name="Nusbaum C."/>
            <person name="Birren B."/>
        </authorList>
    </citation>
    <scope>NUCLEOTIDE SEQUENCE</scope>
    <source>
        <strain evidence="3">CBS 10737</strain>
    </source>
</reference>
<dbReference type="OrthoDB" id="10622779at2759"/>